<dbReference type="GO" id="GO:0007018">
    <property type="term" value="P:microtubule-based movement"/>
    <property type="evidence" value="ECO:0007669"/>
    <property type="project" value="InterPro"/>
</dbReference>
<protein>
    <recommendedName>
        <fullName evidence="5">Dynein heavy chain</fullName>
    </recommendedName>
</protein>
<evidence type="ECO:0000259" key="1">
    <source>
        <dbReference type="Pfam" id="PF08393"/>
    </source>
</evidence>
<gene>
    <name evidence="3" type="ORF">A3Q56_03886</name>
</gene>
<sequence>MDFICKTIQYYNQMYNLKNTQLPPYILVDLNLIIEERDNFNIEYFSTYIKDVKEMYEINIEKITNKYKIFLTSSLKFSDVKFYVSKIINNFNIFEENYERIESDEKIMNTIFLNIFKFNKDNIFTEDYSEIIDESKIAKCKSDTFSLFEKEENSILKELFIVIDDSINLQTSTINDANNRLSIEITFIYQFIQHVEYIKEISADMSVYEQKSKIVNDLYKLIFKYNIHVNDLELALFKSVARTMRKLKNSLIYSEAKLEENAIKFGNILDNNFDQILSEIIELKAQILNKKLLNPDMNNLVAVYNEVKKLISKNNELKEKSEKYTSYNKTIKIIRNIGNKKTAYTINSNLQESEVIKNVHSLLSSVDKNIAFRELLWNSYFSWKTFSNKLYNDYLNELNVSDITKFVQNLSKKIEIMEQFLPKNCLLDNLKKNVNEFNKLLPCIIDLRNPNLNYSHWKDIGEMLTGRMMVSFNVKKNINIEEFIKMDVTTYAVELHRISSLASHEASLTNMLTVIVNLWKNTTLNIVTNTNMNLMLVQGLEDVLLPQLEESKITLSIILSSKYVKPIENSVSDWLYKIKLSIKTVEEWNVTQRNIINLSGIFKITDIQKQLKNESKKYLNCEKIWQEIMLNISDNQNVIHATTKINLYEILSNINSILEKTIKAFVLIIESKRNLFARFYFLSNSDIITMLSYSNNVENIQPFLLKCFTNINKLIVDKYTEKNQNYESIIQFVSVENEKFDLVRPIRIRGSVEQWMTYLESVMYDSVKKSIKSCLTSYSPDVAKEWILNNPSQAVVISNEIHFNTYIESLILNETKYNLNDGINVILNQIVKISNLINTLNTTISQKITLKSLLIVNVYFRDVINDLNSAKISSINDYKWLKRLRIYWKKEINDCVICQNDTKYCYGYEYIGPSNRLVITPLTDRAQLTISTAFNMYYGVATYGPTGTGKTETIKNMAKMIGKRCINFNCSNSINIETINKYLIGTITTGSWICLDEINRLGIRELSSSAQMIQSIKLAKIANYQRFNLNGKDVHLDKTSAIFVSLNTVNYCDKANLPDNLKSQFRFIAMIVPDYELILEVLLLSEGFGNAKILSKKTSQMFELAQQQFSQQYHYDFSLRSIALIVHIISLIKSKKKQNLSLQDESTIVIQAIIEANKSKLLKKDMDKLQYLIENIFGENSIVQYNKNSILEMAISINYNLYHLNESIIQKEKCLQYYNQLIINHGLILIGPSLSGKSTITNIVKNLQYTVELLKKMNGIFNINIYDYTYDSLPEEVMLKITQKLKKSNKLSYVLNPGSVDINELYGFFDGTTTEWHDGIIGNVIRLCIESENSSISSKSYICSNFGIENSRTTTPTSQNSSPKAYHIQSDKESNFACFNSTELLNNKFIIFDGPIYPEWMENLNTLLDASRILCLPNGERLNINNNLRLIFEVDDLSTASPADVNSFTWKEYLDFWIKYSLCDVLNTNKEYIMELFKVAFQPCLDFLRKYVDYTNYNEIYDIYHIKILCFIFKTTTKSLFADDSMEDKNVDRKMSSYLSFNDEIECNNVSK</sequence>
<keyword evidence="4" id="KW-1185">Reference proteome</keyword>
<feature type="domain" description="Dynein heavy chain hydrolytic ATP-binding dynein motor region" evidence="2">
    <location>
        <begin position="906"/>
        <end position="1238"/>
    </location>
</feature>
<dbReference type="Gene3D" id="3.40.50.300">
    <property type="entry name" value="P-loop containing nucleotide triphosphate hydrolases"/>
    <property type="match status" value="2"/>
</dbReference>
<dbReference type="InterPro" id="IPR042228">
    <property type="entry name" value="Dynein_linker_3"/>
</dbReference>
<comment type="caution">
    <text evidence="3">The sequence shown here is derived from an EMBL/GenBank/DDBJ whole genome shotgun (WGS) entry which is preliminary data.</text>
</comment>
<name>A0A177B462_9BILA</name>
<dbReference type="InterPro" id="IPR013602">
    <property type="entry name" value="Dynein_heavy_linker"/>
</dbReference>
<dbReference type="Gene3D" id="3.20.180.20">
    <property type="entry name" value="Dynein heavy chain, N-terminal domain 2"/>
    <property type="match status" value="1"/>
</dbReference>
<dbReference type="Proteomes" id="UP000078046">
    <property type="component" value="Unassembled WGS sequence"/>
</dbReference>
<dbReference type="GO" id="GO:0030286">
    <property type="term" value="C:dynein complex"/>
    <property type="evidence" value="ECO:0007669"/>
    <property type="project" value="InterPro"/>
</dbReference>
<organism evidence="3 4">
    <name type="scientific">Intoshia linei</name>
    <dbReference type="NCBI Taxonomy" id="1819745"/>
    <lineage>
        <taxon>Eukaryota</taxon>
        <taxon>Metazoa</taxon>
        <taxon>Spiralia</taxon>
        <taxon>Lophotrochozoa</taxon>
        <taxon>Mesozoa</taxon>
        <taxon>Orthonectida</taxon>
        <taxon>Rhopaluridae</taxon>
        <taxon>Intoshia</taxon>
    </lineage>
</organism>
<dbReference type="InterPro" id="IPR043157">
    <property type="entry name" value="Dynein_AAA1S"/>
</dbReference>
<dbReference type="Gene3D" id="1.20.58.1120">
    <property type="match status" value="1"/>
</dbReference>
<evidence type="ECO:0000313" key="3">
    <source>
        <dbReference type="EMBL" id="OAF68381.1"/>
    </source>
</evidence>
<dbReference type="PANTHER" id="PTHR45703">
    <property type="entry name" value="DYNEIN HEAVY CHAIN"/>
    <property type="match status" value="1"/>
</dbReference>
<proteinExistence type="predicted"/>
<dbReference type="PANTHER" id="PTHR45703:SF36">
    <property type="entry name" value="DYNEIN HEAVY CHAIN, CYTOPLASMIC"/>
    <property type="match status" value="1"/>
</dbReference>
<dbReference type="InterPro" id="IPR035699">
    <property type="entry name" value="AAA_6"/>
</dbReference>
<dbReference type="GO" id="GO:0005524">
    <property type="term" value="F:ATP binding"/>
    <property type="evidence" value="ECO:0007669"/>
    <property type="project" value="InterPro"/>
</dbReference>
<reference evidence="3 4" key="1">
    <citation type="submission" date="2016-04" db="EMBL/GenBank/DDBJ databases">
        <title>The genome of Intoshia linei affirms orthonectids as highly simplified spiralians.</title>
        <authorList>
            <person name="Mikhailov K.V."/>
            <person name="Slusarev G.S."/>
            <person name="Nikitin M.A."/>
            <person name="Logacheva M.D."/>
            <person name="Penin A."/>
            <person name="Aleoshin V."/>
            <person name="Panchin Y.V."/>
        </authorList>
    </citation>
    <scope>NUCLEOTIDE SEQUENCE [LARGE SCALE GENOMIC DNA]</scope>
    <source>
        <strain evidence="3">Intl2013</strain>
        <tissue evidence="3">Whole animal</tissue>
    </source>
</reference>
<dbReference type="SUPFAM" id="SSF52540">
    <property type="entry name" value="P-loop containing nucleoside triphosphate hydrolases"/>
    <property type="match status" value="1"/>
</dbReference>
<evidence type="ECO:0000259" key="2">
    <source>
        <dbReference type="Pfam" id="PF12774"/>
    </source>
</evidence>
<dbReference type="OrthoDB" id="424310at2759"/>
<evidence type="ECO:0000313" key="4">
    <source>
        <dbReference type="Proteomes" id="UP000078046"/>
    </source>
</evidence>
<dbReference type="GO" id="GO:0051959">
    <property type="term" value="F:dynein light intermediate chain binding"/>
    <property type="evidence" value="ECO:0007669"/>
    <property type="project" value="InterPro"/>
</dbReference>
<dbReference type="Pfam" id="PF08393">
    <property type="entry name" value="DHC_N2"/>
    <property type="match status" value="1"/>
</dbReference>
<dbReference type="Gene3D" id="1.20.140.100">
    <property type="entry name" value="Dynein heavy chain, N-terminal domain 2"/>
    <property type="match status" value="1"/>
</dbReference>
<evidence type="ECO:0008006" key="5">
    <source>
        <dbReference type="Google" id="ProtNLM"/>
    </source>
</evidence>
<accession>A0A177B462</accession>
<dbReference type="Gene3D" id="1.10.8.710">
    <property type="match status" value="1"/>
</dbReference>
<dbReference type="EMBL" id="LWCA01000456">
    <property type="protein sequence ID" value="OAF68381.1"/>
    <property type="molecule type" value="Genomic_DNA"/>
</dbReference>
<dbReference type="Pfam" id="PF12774">
    <property type="entry name" value="AAA_6"/>
    <property type="match status" value="1"/>
</dbReference>
<feature type="domain" description="Dynein heavy chain linker" evidence="1">
    <location>
        <begin position="364"/>
        <end position="774"/>
    </location>
</feature>
<dbReference type="InterPro" id="IPR027417">
    <property type="entry name" value="P-loop_NTPase"/>
</dbReference>
<dbReference type="GO" id="GO:0045505">
    <property type="term" value="F:dynein intermediate chain binding"/>
    <property type="evidence" value="ECO:0007669"/>
    <property type="project" value="InterPro"/>
</dbReference>
<dbReference type="InterPro" id="IPR026983">
    <property type="entry name" value="DHC"/>
</dbReference>
<dbReference type="InterPro" id="IPR042222">
    <property type="entry name" value="Dynein_2_N"/>
</dbReference>